<dbReference type="EMBL" id="VSRR010005323">
    <property type="protein sequence ID" value="MPC42132.1"/>
    <property type="molecule type" value="Genomic_DNA"/>
</dbReference>
<dbReference type="Proteomes" id="UP000324222">
    <property type="component" value="Unassembled WGS sequence"/>
</dbReference>
<sequence length="110" mass="12131">MQAGAALNDEQLTVWFVYGSGEHEALLSILSVGLLFIGIAKRLQTSAPQTQPSSDIGSRVPPVPRSFNRCSCESMQVSPRQQRLGLTRQTGCQPYQAPQASKISRKTWRK</sequence>
<protein>
    <submittedName>
        <fullName evidence="3">Uncharacterized protein</fullName>
    </submittedName>
</protein>
<evidence type="ECO:0000256" key="1">
    <source>
        <dbReference type="SAM" id="MobiDB-lite"/>
    </source>
</evidence>
<dbReference type="AlphaFoldDB" id="A0A5B7F6R4"/>
<proteinExistence type="predicted"/>
<feature type="transmembrane region" description="Helical" evidence="2">
    <location>
        <begin position="25"/>
        <end position="43"/>
    </location>
</feature>
<keyword evidence="2" id="KW-0472">Membrane</keyword>
<feature type="region of interest" description="Disordered" evidence="1">
    <location>
        <begin position="79"/>
        <end position="110"/>
    </location>
</feature>
<evidence type="ECO:0000256" key="2">
    <source>
        <dbReference type="SAM" id="Phobius"/>
    </source>
</evidence>
<keyword evidence="2" id="KW-0812">Transmembrane</keyword>
<feature type="compositionally biased region" description="Polar residues" evidence="1">
    <location>
        <begin position="87"/>
        <end position="102"/>
    </location>
</feature>
<evidence type="ECO:0000313" key="4">
    <source>
        <dbReference type="Proteomes" id="UP000324222"/>
    </source>
</evidence>
<accession>A0A5B7F6R4</accession>
<keyword evidence="4" id="KW-1185">Reference proteome</keyword>
<evidence type="ECO:0000313" key="3">
    <source>
        <dbReference type="EMBL" id="MPC42132.1"/>
    </source>
</evidence>
<organism evidence="3 4">
    <name type="scientific">Portunus trituberculatus</name>
    <name type="common">Swimming crab</name>
    <name type="synonym">Neptunus trituberculatus</name>
    <dbReference type="NCBI Taxonomy" id="210409"/>
    <lineage>
        <taxon>Eukaryota</taxon>
        <taxon>Metazoa</taxon>
        <taxon>Ecdysozoa</taxon>
        <taxon>Arthropoda</taxon>
        <taxon>Crustacea</taxon>
        <taxon>Multicrustacea</taxon>
        <taxon>Malacostraca</taxon>
        <taxon>Eumalacostraca</taxon>
        <taxon>Eucarida</taxon>
        <taxon>Decapoda</taxon>
        <taxon>Pleocyemata</taxon>
        <taxon>Brachyura</taxon>
        <taxon>Eubrachyura</taxon>
        <taxon>Portunoidea</taxon>
        <taxon>Portunidae</taxon>
        <taxon>Portuninae</taxon>
        <taxon>Portunus</taxon>
    </lineage>
</organism>
<comment type="caution">
    <text evidence="3">The sequence shown here is derived from an EMBL/GenBank/DDBJ whole genome shotgun (WGS) entry which is preliminary data.</text>
</comment>
<keyword evidence="2" id="KW-1133">Transmembrane helix</keyword>
<gene>
    <name evidence="3" type="ORF">E2C01_035746</name>
</gene>
<reference evidence="3 4" key="1">
    <citation type="submission" date="2019-05" db="EMBL/GenBank/DDBJ databases">
        <title>Another draft genome of Portunus trituberculatus and its Hox gene families provides insights of decapod evolution.</title>
        <authorList>
            <person name="Jeong J.-H."/>
            <person name="Song I."/>
            <person name="Kim S."/>
            <person name="Choi T."/>
            <person name="Kim D."/>
            <person name="Ryu S."/>
            <person name="Kim W."/>
        </authorList>
    </citation>
    <scope>NUCLEOTIDE SEQUENCE [LARGE SCALE GENOMIC DNA]</scope>
    <source>
        <tissue evidence="3">Muscle</tissue>
    </source>
</reference>
<name>A0A5B7F6R4_PORTR</name>